<evidence type="ECO:0000256" key="1">
    <source>
        <dbReference type="SAM" id="MobiDB-lite"/>
    </source>
</evidence>
<dbReference type="VEuPathDB" id="VectorBase:HLOH_059165"/>
<evidence type="ECO:0000313" key="4">
    <source>
        <dbReference type="Proteomes" id="UP000821853"/>
    </source>
</evidence>
<accession>A0A9J6FV23</accession>
<comment type="caution">
    <text evidence="3">The sequence shown here is derived from an EMBL/GenBank/DDBJ whole genome shotgun (WGS) entry which is preliminary data.</text>
</comment>
<dbReference type="EMBL" id="JABSTR010000005">
    <property type="protein sequence ID" value="KAH9370006.1"/>
    <property type="molecule type" value="Genomic_DNA"/>
</dbReference>
<evidence type="ECO:0000256" key="2">
    <source>
        <dbReference type="SAM" id="Phobius"/>
    </source>
</evidence>
<dbReference type="AlphaFoldDB" id="A0A9J6FV23"/>
<organism evidence="3 4">
    <name type="scientific">Haemaphysalis longicornis</name>
    <name type="common">Bush tick</name>
    <dbReference type="NCBI Taxonomy" id="44386"/>
    <lineage>
        <taxon>Eukaryota</taxon>
        <taxon>Metazoa</taxon>
        <taxon>Ecdysozoa</taxon>
        <taxon>Arthropoda</taxon>
        <taxon>Chelicerata</taxon>
        <taxon>Arachnida</taxon>
        <taxon>Acari</taxon>
        <taxon>Parasitiformes</taxon>
        <taxon>Ixodida</taxon>
        <taxon>Ixodoidea</taxon>
        <taxon>Ixodidae</taxon>
        <taxon>Haemaphysalinae</taxon>
        <taxon>Haemaphysalis</taxon>
    </lineage>
</organism>
<keyword evidence="2" id="KW-0812">Transmembrane</keyword>
<name>A0A9J6FV23_HAELO</name>
<feature type="transmembrane region" description="Helical" evidence="2">
    <location>
        <begin position="49"/>
        <end position="67"/>
    </location>
</feature>
<feature type="region of interest" description="Disordered" evidence="1">
    <location>
        <begin position="1"/>
        <end position="22"/>
    </location>
</feature>
<sequence length="82" mass="9244">MGVNGSLLRRHSVEPERRRGSVLQQRSLDSLDHHTALIHRHHHATVSRAATPFFFAFFACLAGWVGHRDDDVREGKSDTGND</sequence>
<evidence type="ECO:0000313" key="3">
    <source>
        <dbReference type="EMBL" id="KAH9370006.1"/>
    </source>
</evidence>
<keyword evidence="2" id="KW-1133">Transmembrane helix</keyword>
<dbReference type="OrthoDB" id="449052at2759"/>
<keyword evidence="4" id="KW-1185">Reference proteome</keyword>
<protein>
    <submittedName>
        <fullName evidence="3">Uncharacterized protein</fullName>
    </submittedName>
</protein>
<proteinExistence type="predicted"/>
<dbReference type="Proteomes" id="UP000821853">
    <property type="component" value="Chromosome 3"/>
</dbReference>
<gene>
    <name evidence="3" type="ORF">HPB48_001883</name>
</gene>
<reference evidence="3 4" key="1">
    <citation type="journal article" date="2020" name="Cell">
        <title>Large-Scale Comparative Analyses of Tick Genomes Elucidate Their Genetic Diversity and Vector Capacities.</title>
        <authorList>
            <consortium name="Tick Genome and Microbiome Consortium (TIGMIC)"/>
            <person name="Jia N."/>
            <person name="Wang J."/>
            <person name="Shi W."/>
            <person name="Du L."/>
            <person name="Sun Y."/>
            <person name="Zhan W."/>
            <person name="Jiang J.F."/>
            <person name="Wang Q."/>
            <person name="Zhang B."/>
            <person name="Ji P."/>
            <person name="Bell-Sakyi L."/>
            <person name="Cui X.M."/>
            <person name="Yuan T.T."/>
            <person name="Jiang B.G."/>
            <person name="Yang W.F."/>
            <person name="Lam T.T."/>
            <person name="Chang Q.C."/>
            <person name="Ding S.J."/>
            <person name="Wang X.J."/>
            <person name="Zhu J.G."/>
            <person name="Ruan X.D."/>
            <person name="Zhao L."/>
            <person name="Wei J.T."/>
            <person name="Ye R.Z."/>
            <person name="Que T.C."/>
            <person name="Du C.H."/>
            <person name="Zhou Y.H."/>
            <person name="Cheng J.X."/>
            <person name="Dai P.F."/>
            <person name="Guo W.B."/>
            <person name="Han X.H."/>
            <person name="Huang E.J."/>
            <person name="Li L.F."/>
            <person name="Wei W."/>
            <person name="Gao Y.C."/>
            <person name="Liu J.Z."/>
            <person name="Shao H.Z."/>
            <person name="Wang X."/>
            <person name="Wang C.C."/>
            <person name="Yang T.C."/>
            <person name="Huo Q.B."/>
            <person name="Li W."/>
            <person name="Chen H.Y."/>
            <person name="Chen S.E."/>
            <person name="Zhou L.G."/>
            <person name="Ni X.B."/>
            <person name="Tian J.H."/>
            <person name="Sheng Y."/>
            <person name="Liu T."/>
            <person name="Pan Y.S."/>
            <person name="Xia L.Y."/>
            <person name="Li J."/>
            <person name="Zhao F."/>
            <person name="Cao W.C."/>
        </authorList>
    </citation>
    <scope>NUCLEOTIDE SEQUENCE [LARGE SCALE GENOMIC DNA]</scope>
    <source>
        <strain evidence="3">HaeL-2018</strain>
    </source>
</reference>
<keyword evidence="2" id="KW-0472">Membrane</keyword>